<keyword evidence="1" id="KW-0732">Signal</keyword>
<protein>
    <submittedName>
        <fullName evidence="2">DUF885 domain-containing protein</fullName>
    </submittedName>
</protein>
<keyword evidence="3" id="KW-1185">Reference proteome</keyword>
<feature type="signal peptide" evidence="1">
    <location>
        <begin position="1"/>
        <end position="24"/>
    </location>
</feature>
<comment type="caution">
    <text evidence="2">The sequence shown here is derived from an EMBL/GenBank/DDBJ whole genome shotgun (WGS) entry which is preliminary data.</text>
</comment>
<dbReference type="Pfam" id="PF05960">
    <property type="entry name" value="DUF885"/>
    <property type="match status" value="1"/>
</dbReference>
<dbReference type="Proteomes" id="UP001521137">
    <property type="component" value="Unassembled WGS sequence"/>
</dbReference>
<feature type="chain" id="PRO_5045915506" evidence="1">
    <location>
        <begin position="25"/>
        <end position="581"/>
    </location>
</feature>
<proteinExistence type="predicted"/>
<name>A0ABS9D7H4_9ALTE</name>
<evidence type="ECO:0000313" key="2">
    <source>
        <dbReference type="EMBL" id="MCF2947962.1"/>
    </source>
</evidence>
<accession>A0ABS9D7H4</accession>
<reference evidence="2 3" key="1">
    <citation type="submission" date="2022-01" db="EMBL/GenBank/DDBJ databases">
        <title>Paraglaciecola sp. G1-23.</title>
        <authorList>
            <person name="Jin M.S."/>
            <person name="Han D.M."/>
            <person name="Kim H.M."/>
            <person name="Jeon C.O."/>
        </authorList>
    </citation>
    <scope>NUCLEOTIDE SEQUENCE [LARGE SCALE GENOMIC DNA]</scope>
    <source>
        <strain evidence="2 3">G1-23</strain>
    </source>
</reference>
<dbReference type="InterPro" id="IPR010281">
    <property type="entry name" value="DUF885"/>
</dbReference>
<dbReference type="PANTHER" id="PTHR33361">
    <property type="entry name" value="GLR0591 PROTEIN"/>
    <property type="match status" value="1"/>
</dbReference>
<dbReference type="RefSeq" id="WP_235311495.1">
    <property type="nucleotide sequence ID" value="NZ_JAKGAS010000003.1"/>
</dbReference>
<evidence type="ECO:0000313" key="3">
    <source>
        <dbReference type="Proteomes" id="UP001521137"/>
    </source>
</evidence>
<dbReference type="PANTHER" id="PTHR33361:SF2">
    <property type="entry name" value="DUF885 DOMAIN-CONTAINING PROTEIN"/>
    <property type="match status" value="1"/>
</dbReference>
<organism evidence="2 3">
    <name type="scientific">Paraglaciecola algarum</name>
    <dbReference type="NCBI Taxonomy" id="3050085"/>
    <lineage>
        <taxon>Bacteria</taxon>
        <taxon>Pseudomonadati</taxon>
        <taxon>Pseudomonadota</taxon>
        <taxon>Gammaproteobacteria</taxon>
        <taxon>Alteromonadales</taxon>
        <taxon>Alteromonadaceae</taxon>
        <taxon>Paraglaciecola</taxon>
    </lineage>
</organism>
<dbReference type="EMBL" id="JAKGAS010000003">
    <property type="protein sequence ID" value="MCF2947962.1"/>
    <property type="molecule type" value="Genomic_DNA"/>
</dbReference>
<sequence>MRYFTKLAVVMTVMSSLVSSYVLADANSDLTQIIDQHWQHASKEKVFFRTDPDGWKPSGKLADFSPQGIQRRQDYNNLVLDKLSELDPTKLSKDQLMNFRLFKYERETEQQSYLFQDKYFPVNFLSGWHTYFADAPANMAFLTTQDYDNFLISLADYPRFNNEKIDLMKAGLKAGYVHACKSFENYHLTISKHIVKQAKDSAVFDPFTRFPSTFSQAQKQAYTQKASQLITQKVVPAYQYFYDFFTQEYIPNCRQTPGISSITGGEQYYAYAANYYTTTDATPKQIYDLGLSEVKRIKQEMQAIIEKVGFKATSDENSYAEFLQFLASDPLFYAQDEQDVLEKTAFITQKMYGKLPTFFGHLPRNTFTIKESANRGAFYMPPPDNRTPGTYFLMTDPTQQPLYNLEALSLHEAVPGHHLQNAIAMELDVPEFRRTLGHSAFGEGWGLYSERLGKEAGFYQDPYSDFGRLGYEMWRAVRLVVDTGIHAFGWSRMQAIDYLAAHTALTEKSVRDQIDRYISWPGQALSYKMGEIKIRQLRAKAETQLGNKFDIRGFHDTVIGQGSLPMAVLEDVINDWIESQQ</sequence>
<gene>
    <name evidence="2" type="ORF">L0668_07580</name>
</gene>
<evidence type="ECO:0000256" key="1">
    <source>
        <dbReference type="SAM" id="SignalP"/>
    </source>
</evidence>